<evidence type="ECO:0000313" key="15">
    <source>
        <dbReference type="Proteomes" id="UP000230750"/>
    </source>
</evidence>
<dbReference type="Gene3D" id="2.10.110.30">
    <property type="match status" value="1"/>
</dbReference>
<evidence type="ECO:0000256" key="3">
    <source>
        <dbReference type="ARBA" id="ARBA00022679"/>
    </source>
</evidence>
<dbReference type="EC" id="2.3.2.27" evidence="10"/>
<evidence type="ECO:0000313" key="14">
    <source>
        <dbReference type="EMBL" id="PIK60202.1"/>
    </source>
</evidence>
<organism evidence="14 15">
    <name type="scientific">Stichopus japonicus</name>
    <name type="common">Sea cucumber</name>
    <dbReference type="NCBI Taxonomy" id="307972"/>
    <lineage>
        <taxon>Eukaryota</taxon>
        <taxon>Metazoa</taxon>
        <taxon>Echinodermata</taxon>
        <taxon>Eleutherozoa</taxon>
        <taxon>Echinozoa</taxon>
        <taxon>Holothuroidea</taxon>
        <taxon>Aspidochirotacea</taxon>
        <taxon>Aspidochirotida</taxon>
        <taxon>Stichopodidae</taxon>
        <taxon>Apostichopus</taxon>
    </lineage>
</organism>
<dbReference type="Pfam" id="PF02617">
    <property type="entry name" value="ClpS"/>
    <property type="match status" value="1"/>
</dbReference>
<keyword evidence="5 10" id="KW-0863">Zinc-finger</keyword>
<accession>A0A2G8LJ12</accession>
<keyword evidence="11" id="KW-0175">Coiled coil</keyword>
<sequence length="1808" mass="205618">MTSRHSYVVMSSNLESQTTLAGPKYLIGTTGIVSGLRKHEHPQRYQRDCDEAHGTCLLSYRDCALDPTCVLCIDCFQRSGHKKHRYKMNTSGGGGYCDCGDAEAWTSDPACDMHGVISQQDQNPLETFSEDIIRRVSLLVQILINYCNRVINTDQQEVLPEELQSETVIDSYCTILFNDEVHTYEQVIEALKRAVGCKQKEALELATIVDKEGRTSVRNASSQDCEAAKAVIIQQTSRHQKPLKVLVMHSSVVSHQTFALKIMEWLIQISSTLDGLRYLVCQQLMSKAEGTDDIIIECSMYRDSKLWKAARTQWHELFMSTMLLDIHFKKEFAILLTKHYKRIQSDFAHDDHEHSVSVTAITVQVYTVPTMGLMLLREHNLLKVIIRSFLDCTQDSRNSEGKYVFQRGRDTHALRRIMISLTDIRYVLSNRPQVWDSTLRDMAMQGLEAFLELLKAMHGMDSVVRVVGHHIEYDPEWETGIQLNVAVKTCITLFLEWCTSDKSLLIKSYRATMKAYRQIFGKMTEMEVSFAGHRTTCFRYTSWIRKVQHQLPYRRALPNQPIQPIEMIEEPLRAQVLVAELHAGLWRRNGYSLVNQVFFYKNVKCREEMYDRDIQMLQVGASLMEPDDYMLCLLHRFELIRFLEISGGDTGHAEIQEILGNKTNVMEEFLHLLIIILCERYVIGIGEVAPTDGLRREVLHQLSINSMAHSELVKNLPENYLHETGVEEVIPALANYKKPTKVTEKGKYELKKECLKEYSPYFYHYSRSEQSKSEEQHKQRLEREGIKDEGSMFIPQLPPPLCPNFKNMVKILDCKMFISFLKVIYHRAIVSKGRLWSENLFQKTLYLVGIALLEEERSLKLSSPLRFTDRASRGEKSLLKLLQEMVGNPKVRSSTELLTWIFKKFDDIQRQKGTLPLHRDFAVPLEEKEPKDTVKEQEEKKRKAELAQRRREHLMAQMSAMQKSFIRVNPELFEATDDDDDDEGRGRAGSISSMDVVEGDGSGKSATVTLRAVGPNKSPSIFIEPQTVTCILCQEEERISFSGKAMVYSTFVQRSSVLSNSREKYVPTSVLDSFEPLFNGWDVFYGVHARTCGHVMHAACWQGFFETLVHRERRRVTRFRGELNYDISKNQFLCPLCETLSNTVLPILPPLATDDSDPSDSIPNMEEWLLSLSATLSVQRTVKQKLDEIKASKESKVDAATSSSSSSSSSSGERKRAHSEGTPSQEVEMTEVDPEGDSVDPPMLSCFPTLLCPSSVWDEHLSPDFFKLFSIKKPCSSDSISGTLQEMLKTFSQAAYTIGLRVMPIQIMRGYRYCLECVCLHHTKYRAGGNCSFLNLQNHSGTDEASVAVTIMITECDTLRSLVRHAILSSWFSNAAHIQKYVLRLLSVFDKDDTFTLGSTPSILEIDMFTLMVSLSSAYSALYQKGKWKIGSTLMLSGSVLNLYLLKLCFTIHLVQILLSSDIEDTAESMDEDDGMLAGDQNLADVYFQLNQLAKDNQPSFAPKAWTIQNHLKQASLPFLRWSALYFHFQSSVPHPVEFEQDVSSGFGHMLLAHYLWKSDFIGNSTNTDHIVAFSEAVYTLGFISQGSISQALLWKENLIAVPYLALPLDISEILNFDSNPVMKELIHGLCSKPSIKEPAKQLRHFPLRINQLINLPEDYMDLMNDRSLYVCPKGGVTQSEGRAPALCLICGTVVCSQSYCCQVEIDGETLGACSAHAIKCNEGTGIFLRVRECQLLLIASKNNSCSYIPPYVDEYGEPDQGLRRGNPLHLSHERYQELHKMWISHEIPAEVTRRLESNNNLLNFPNM</sequence>
<name>A0A2G8LJ12_STIJA</name>
<comment type="similarity">
    <text evidence="8 10">Belongs to the E3 ubiquitin-protein ligase UBR1-like family.</text>
</comment>
<feature type="domain" description="UBR-type" evidence="13">
    <location>
        <begin position="47"/>
        <end position="116"/>
    </location>
</feature>
<dbReference type="Pfam" id="PF02207">
    <property type="entry name" value="zf-UBR"/>
    <property type="match status" value="1"/>
</dbReference>
<comment type="caution">
    <text evidence="14">The sequence shown here is derived from an EMBL/GenBank/DDBJ whole genome shotgun (WGS) entry which is preliminary data.</text>
</comment>
<dbReference type="GO" id="GO:0000151">
    <property type="term" value="C:ubiquitin ligase complex"/>
    <property type="evidence" value="ECO:0007669"/>
    <property type="project" value="TreeGrafter"/>
</dbReference>
<evidence type="ECO:0000256" key="1">
    <source>
        <dbReference type="ARBA" id="ARBA00000900"/>
    </source>
</evidence>
<dbReference type="GO" id="GO:0071596">
    <property type="term" value="P:ubiquitin-dependent protein catabolic process via the N-end rule pathway"/>
    <property type="evidence" value="ECO:0007669"/>
    <property type="project" value="UniProtKB-UniRule"/>
</dbReference>
<evidence type="ECO:0000256" key="5">
    <source>
        <dbReference type="ARBA" id="ARBA00022771"/>
    </source>
</evidence>
<dbReference type="GO" id="GO:0008270">
    <property type="term" value="F:zinc ion binding"/>
    <property type="evidence" value="ECO:0007669"/>
    <property type="project" value="UniProtKB-UniRule"/>
</dbReference>
<feature type="region of interest" description="Disordered" evidence="12">
    <location>
        <begin position="1191"/>
        <end position="1238"/>
    </location>
</feature>
<evidence type="ECO:0000256" key="6">
    <source>
        <dbReference type="ARBA" id="ARBA00022786"/>
    </source>
</evidence>
<dbReference type="PANTHER" id="PTHR21497:SF24">
    <property type="entry name" value="E3 UBIQUITIN-PROTEIN LIGASE UBR1"/>
    <property type="match status" value="1"/>
</dbReference>
<feature type="coiled-coil region" evidence="11">
    <location>
        <begin position="937"/>
        <end position="964"/>
    </location>
</feature>
<dbReference type="PANTHER" id="PTHR21497">
    <property type="entry name" value="UBIQUITIN LIGASE E3 ALPHA-RELATED"/>
    <property type="match status" value="1"/>
</dbReference>
<keyword evidence="3 10" id="KW-0808">Transferase</keyword>
<dbReference type="Pfam" id="PF18995">
    <property type="entry name" value="PRT6_C"/>
    <property type="match status" value="1"/>
</dbReference>
<feature type="compositionally biased region" description="Low complexity" evidence="12">
    <location>
        <begin position="1202"/>
        <end position="1211"/>
    </location>
</feature>
<dbReference type="InterPro" id="IPR055194">
    <property type="entry name" value="UBR1-like_WH"/>
</dbReference>
<feature type="zinc finger region" description="UBR-type" evidence="9">
    <location>
        <begin position="47"/>
        <end position="116"/>
    </location>
</feature>
<comment type="pathway">
    <text evidence="2 10">Protein modification; protein ubiquitination.</text>
</comment>
<feature type="compositionally biased region" description="Acidic residues" evidence="12">
    <location>
        <begin position="1228"/>
        <end position="1238"/>
    </location>
</feature>
<dbReference type="EMBL" id="MRZV01000064">
    <property type="protein sequence ID" value="PIK60202.1"/>
    <property type="molecule type" value="Genomic_DNA"/>
</dbReference>
<gene>
    <name evidence="14" type="ORF">BSL78_02924</name>
</gene>
<feature type="region of interest" description="Disordered" evidence="12">
    <location>
        <begin position="973"/>
        <end position="1002"/>
    </location>
</feature>
<comment type="function">
    <text evidence="10">Ubiquitin ligase protein which is a component of the N-end rule pathway. Recognizes and binds to proteins bearing specific N-terminal residues that are destabilizing according to the N-end rule, leading to their ubiquitination and subsequent degradation.</text>
</comment>
<evidence type="ECO:0000256" key="4">
    <source>
        <dbReference type="ARBA" id="ARBA00022723"/>
    </source>
</evidence>
<keyword evidence="4 10" id="KW-0479">Metal-binding</keyword>
<proteinExistence type="inferred from homology"/>
<comment type="catalytic activity">
    <reaction evidence="1 10">
        <text>S-ubiquitinyl-[E2 ubiquitin-conjugating enzyme]-L-cysteine + [acceptor protein]-L-lysine = [E2 ubiquitin-conjugating enzyme]-L-cysteine + N(6)-ubiquitinyl-[acceptor protein]-L-lysine.</text>
        <dbReference type="EC" id="2.3.2.27"/>
    </reaction>
</comment>
<dbReference type="Gene3D" id="1.10.10.2670">
    <property type="entry name" value="E3 ubiquitin-protein ligase"/>
    <property type="match status" value="1"/>
</dbReference>
<dbReference type="Proteomes" id="UP000230750">
    <property type="component" value="Unassembled WGS sequence"/>
</dbReference>
<evidence type="ECO:0000256" key="7">
    <source>
        <dbReference type="ARBA" id="ARBA00022833"/>
    </source>
</evidence>
<dbReference type="FunFam" id="3.30.1390.10:FF:000003">
    <property type="entry name" value="E3 ubiquitin-protein ligase UBR2 isoform X1"/>
    <property type="match status" value="1"/>
</dbReference>
<dbReference type="OrthoDB" id="26387at2759"/>
<keyword evidence="6 10" id="KW-0833">Ubl conjugation pathway</keyword>
<dbReference type="GO" id="GO:0016567">
    <property type="term" value="P:protein ubiquitination"/>
    <property type="evidence" value="ECO:0007669"/>
    <property type="project" value="UniProtKB-UniRule"/>
</dbReference>
<evidence type="ECO:0000256" key="10">
    <source>
        <dbReference type="RuleBase" id="RU366018"/>
    </source>
</evidence>
<evidence type="ECO:0000256" key="2">
    <source>
        <dbReference type="ARBA" id="ARBA00004906"/>
    </source>
</evidence>
<evidence type="ECO:0000256" key="8">
    <source>
        <dbReference type="ARBA" id="ARBA00046341"/>
    </source>
</evidence>
<evidence type="ECO:0000259" key="13">
    <source>
        <dbReference type="PROSITE" id="PS51157"/>
    </source>
</evidence>
<dbReference type="SUPFAM" id="SSF46785">
    <property type="entry name" value="Winged helix' DNA-binding domain"/>
    <property type="match status" value="1"/>
</dbReference>
<dbReference type="GO" id="GO:0005737">
    <property type="term" value="C:cytoplasm"/>
    <property type="evidence" value="ECO:0007669"/>
    <property type="project" value="TreeGrafter"/>
</dbReference>
<dbReference type="Gene3D" id="3.30.1390.10">
    <property type="match status" value="1"/>
</dbReference>
<dbReference type="GO" id="GO:0061630">
    <property type="term" value="F:ubiquitin protein ligase activity"/>
    <property type="evidence" value="ECO:0007669"/>
    <property type="project" value="UniProtKB-UniRule"/>
</dbReference>
<protein>
    <recommendedName>
        <fullName evidence="10">E3 ubiquitin-protein ligase</fullName>
        <ecNumber evidence="10">2.3.2.27</ecNumber>
    </recommendedName>
</protein>
<keyword evidence="15" id="KW-1185">Reference proteome</keyword>
<dbReference type="UniPathway" id="UPA00143"/>
<dbReference type="InterPro" id="IPR039164">
    <property type="entry name" value="UBR1-like"/>
</dbReference>
<dbReference type="SMART" id="SM00396">
    <property type="entry name" value="ZnF_UBR1"/>
    <property type="match status" value="1"/>
</dbReference>
<dbReference type="STRING" id="307972.A0A2G8LJ12"/>
<dbReference type="InterPro" id="IPR014719">
    <property type="entry name" value="Ribosomal_bL12_C/ClpS-like"/>
</dbReference>
<dbReference type="Pfam" id="PF22960">
    <property type="entry name" value="WHD_UBR1"/>
    <property type="match status" value="1"/>
</dbReference>
<dbReference type="SUPFAM" id="SSF54736">
    <property type="entry name" value="ClpS-like"/>
    <property type="match status" value="1"/>
</dbReference>
<dbReference type="InterPro" id="IPR042065">
    <property type="entry name" value="E3_ELL-like"/>
</dbReference>
<dbReference type="InterPro" id="IPR003126">
    <property type="entry name" value="Znf_UBR"/>
</dbReference>
<dbReference type="InterPro" id="IPR003769">
    <property type="entry name" value="ClpS_core"/>
</dbReference>
<evidence type="ECO:0000256" key="11">
    <source>
        <dbReference type="SAM" id="Coils"/>
    </source>
</evidence>
<evidence type="ECO:0000256" key="9">
    <source>
        <dbReference type="PROSITE-ProRule" id="PRU00508"/>
    </source>
</evidence>
<reference evidence="14 15" key="1">
    <citation type="journal article" date="2017" name="PLoS Biol.">
        <title>The sea cucumber genome provides insights into morphological evolution and visceral regeneration.</title>
        <authorList>
            <person name="Zhang X."/>
            <person name="Sun L."/>
            <person name="Yuan J."/>
            <person name="Sun Y."/>
            <person name="Gao Y."/>
            <person name="Zhang L."/>
            <person name="Li S."/>
            <person name="Dai H."/>
            <person name="Hamel J.F."/>
            <person name="Liu C."/>
            <person name="Yu Y."/>
            <person name="Liu S."/>
            <person name="Lin W."/>
            <person name="Guo K."/>
            <person name="Jin S."/>
            <person name="Xu P."/>
            <person name="Storey K.B."/>
            <person name="Huan P."/>
            <person name="Zhang T."/>
            <person name="Zhou Y."/>
            <person name="Zhang J."/>
            <person name="Lin C."/>
            <person name="Li X."/>
            <person name="Xing L."/>
            <person name="Huo D."/>
            <person name="Sun M."/>
            <person name="Wang L."/>
            <person name="Mercier A."/>
            <person name="Li F."/>
            <person name="Yang H."/>
            <person name="Xiang J."/>
        </authorList>
    </citation>
    <scope>NUCLEOTIDE SEQUENCE [LARGE SCALE GENOMIC DNA]</scope>
    <source>
        <strain evidence="14">Shaxun</strain>
        <tissue evidence="14">Muscle</tissue>
    </source>
</reference>
<dbReference type="InterPro" id="IPR036390">
    <property type="entry name" value="WH_DNA-bd_sf"/>
</dbReference>
<feature type="compositionally biased region" description="Acidic residues" evidence="12">
    <location>
        <begin position="974"/>
        <end position="983"/>
    </location>
</feature>
<keyword evidence="7 10" id="KW-0862">Zinc</keyword>
<dbReference type="PROSITE" id="PS51157">
    <property type="entry name" value="ZF_UBR"/>
    <property type="match status" value="1"/>
</dbReference>
<evidence type="ECO:0000256" key="12">
    <source>
        <dbReference type="SAM" id="MobiDB-lite"/>
    </source>
</evidence>
<dbReference type="FunFam" id="2.10.110.30:FF:000001">
    <property type="entry name" value="E3 ubiquitin-protein ligase UBR2 isoform 1"/>
    <property type="match status" value="1"/>
</dbReference>
<dbReference type="InterPro" id="IPR044046">
    <property type="entry name" value="E3_ligase_UBR-like_C"/>
</dbReference>